<name>F5Y8L2_LEAAZ</name>
<dbReference type="KEGG" id="taz:TREAZ_2246"/>
<dbReference type="STRING" id="545695.TREAZ_2246"/>
<dbReference type="SUPFAM" id="SSF47598">
    <property type="entry name" value="Ribbon-helix-helix"/>
    <property type="match status" value="1"/>
</dbReference>
<evidence type="ECO:0000313" key="1">
    <source>
        <dbReference type="EMBL" id="AEF82951.1"/>
    </source>
</evidence>
<keyword evidence="2" id="KW-1185">Reference proteome</keyword>
<dbReference type="Proteomes" id="UP000009222">
    <property type="component" value="Chromosome"/>
</dbReference>
<accession>F5Y8L2</accession>
<organism evidence="1 2">
    <name type="scientific">Leadbettera azotonutricia (strain ATCC BAA-888 / DSM 13862 / ZAS-9)</name>
    <name type="common">Treponema azotonutricium</name>
    <dbReference type="NCBI Taxonomy" id="545695"/>
    <lineage>
        <taxon>Bacteria</taxon>
        <taxon>Pseudomonadati</taxon>
        <taxon>Spirochaetota</taxon>
        <taxon>Spirochaetia</taxon>
        <taxon>Spirochaetales</taxon>
        <taxon>Breznakiellaceae</taxon>
        <taxon>Leadbettera</taxon>
    </lineage>
</organism>
<protein>
    <recommendedName>
        <fullName evidence="3">Arc-like DNA binding domain-containing protein</fullName>
    </recommendedName>
</protein>
<gene>
    <name evidence="1" type="ordered locus">TREAZ_2246</name>
</gene>
<dbReference type="GO" id="GO:0006355">
    <property type="term" value="P:regulation of DNA-templated transcription"/>
    <property type="evidence" value="ECO:0007669"/>
    <property type="project" value="InterPro"/>
</dbReference>
<dbReference type="InterPro" id="IPR010985">
    <property type="entry name" value="Ribbon_hlx_hlx"/>
</dbReference>
<dbReference type="OrthoDB" id="361773at2"/>
<evidence type="ECO:0000313" key="2">
    <source>
        <dbReference type="Proteomes" id="UP000009222"/>
    </source>
</evidence>
<reference evidence="2" key="1">
    <citation type="submission" date="2009-12" db="EMBL/GenBank/DDBJ databases">
        <title>Complete sequence of Treponema azotonutricium strain ZAS-9.</title>
        <authorList>
            <person name="Tetu S.G."/>
            <person name="Matson E."/>
            <person name="Ren Q."/>
            <person name="Seshadri R."/>
            <person name="Elbourne L."/>
            <person name="Hassan K.A."/>
            <person name="Durkin A."/>
            <person name="Radune D."/>
            <person name="Mohamoud Y."/>
            <person name="Shay R."/>
            <person name="Jin S."/>
            <person name="Zhang X."/>
            <person name="Lucey K."/>
            <person name="Ballor N.R."/>
            <person name="Ottesen E."/>
            <person name="Rosenthal R."/>
            <person name="Allen A."/>
            <person name="Leadbetter J.R."/>
            <person name="Paulsen I.T."/>
        </authorList>
    </citation>
    <scope>NUCLEOTIDE SEQUENCE [LARGE SCALE GENOMIC DNA]</scope>
    <source>
        <strain evidence="2">ATCC BAA-888 / DSM 13862 / ZAS-9</strain>
    </source>
</reference>
<evidence type="ECO:0008006" key="3">
    <source>
        <dbReference type="Google" id="ProtNLM"/>
    </source>
</evidence>
<dbReference type="HOGENOM" id="CLU_163303_1_0_12"/>
<dbReference type="InParanoid" id="F5Y8L2"/>
<dbReference type="eggNOG" id="ENOG5033CAH">
    <property type="taxonomic scope" value="Bacteria"/>
</dbReference>
<dbReference type="AlphaFoldDB" id="F5Y8L2"/>
<dbReference type="EMBL" id="CP001841">
    <property type="protein sequence ID" value="AEF82951.1"/>
    <property type="molecule type" value="Genomic_DNA"/>
</dbReference>
<sequence>MPLLQVRNFPEDLYRLIGMAAEKEHRTIAQQTIVLLEKSLGQEESNQERRRKILERCAARIIPDEVKAIDVTKWIREDRER</sequence>
<reference evidence="1 2" key="2">
    <citation type="journal article" date="2011" name="ISME J.">
        <title>RNA-seq reveals cooperative metabolic interactions between two termite-gut spirochete species in co-culture.</title>
        <authorList>
            <person name="Rosenthal A.Z."/>
            <person name="Matson E.G."/>
            <person name="Eldar A."/>
            <person name="Leadbetter J.R."/>
        </authorList>
    </citation>
    <scope>NUCLEOTIDE SEQUENCE [LARGE SCALE GENOMIC DNA]</scope>
    <source>
        <strain evidence="2">ATCC BAA-888 / DSM 13862 / ZAS-9</strain>
    </source>
</reference>
<dbReference type="RefSeq" id="WP_015709806.1">
    <property type="nucleotide sequence ID" value="NC_015577.1"/>
</dbReference>
<dbReference type="InterPro" id="IPR013321">
    <property type="entry name" value="Arc_rbn_hlx_hlx"/>
</dbReference>
<dbReference type="Gene3D" id="1.10.1220.10">
    <property type="entry name" value="Met repressor-like"/>
    <property type="match status" value="1"/>
</dbReference>
<proteinExistence type="predicted"/>